<dbReference type="AlphaFoldDB" id="A0A1R1XCB6"/>
<comment type="subcellular location">
    <subcellularLocation>
        <location evidence="1 2">Nucleus</location>
    </subcellularLocation>
</comment>
<keyword evidence="1 2" id="KW-0238">DNA-binding</keyword>
<dbReference type="GO" id="GO:0003677">
    <property type="term" value="F:DNA binding"/>
    <property type="evidence" value="ECO:0007669"/>
    <property type="project" value="UniProtKB-UniRule"/>
</dbReference>
<organism evidence="4 5">
    <name type="scientific">Smittium culicis</name>
    <dbReference type="NCBI Taxonomy" id="133412"/>
    <lineage>
        <taxon>Eukaryota</taxon>
        <taxon>Fungi</taxon>
        <taxon>Fungi incertae sedis</taxon>
        <taxon>Zoopagomycota</taxon>
        <taxon>Kickxellomycotina</taxon>
        <taxon>Harpellomycetes</taxon>
        <taxon>Harpellales</taxon>
        <taxon>Legeriomycetaceae</taxon>
        <taxon>Smittium</taxon>
    </lineage>
</organism>
<dbReference type="InterPro" id="IPR001356">
    <property type="entry name" value="HD"/>
</dbReference>
<dbReference type="Proteomes" id="UP000187429">
    <property type="component" value="Unassembled WGS sequence"/>
</dbReference>
<dbReference type="GO" id="GO:0005634">
    <property type="term" value="C:nucleus"/>
    <property type="evidence" value="ECO:0007669"/>
    <property type="project" value="UniProtKB-SubCell"/>
</dbReference>
<comment type="caution">
    <text evidence="4">The sequence shown here is derived from an EMBL/GenBank/DDBJ whole genome shotgun (WGS) entry which is preliminary data.</text>
</comment>
<keyword evidence="5" id="KW-1185">Reference proteome</keyword>
<dbReference type="InterPro" id="IPR009057">
    <property type="entry name" value="Homeodomain-like_sf"/>
</dbReference>
<dbReference type="SUPFAM" id="SSF46689">
    <property type="entry name" value="Homeodomain-like"/>
    <property type="match status" value="1"/>
</dbReference>
<accession>A0A1R1XCB6</accession>
<feature type="DNA-binding region" description="Homeobox" evidence="1">
    <location>
        <begin position="3"/>
        <end position="21"/>
    </location>
</feature>
<proteinExistence type="predicted"/>
<evidence type="ECO:0000256" key="2">
    <source>
        <dbReference type="RuleBase" id="RU000682"/>
    </source>
</evidence>
<name>A0A1R1XCB6_9FUNG</name>
<evidence type="ECO:0000313" key="4">
    <source>
        <dbReference type="EMBL" id="OMJ12246.1"/>
    </source>
</evidence>
<keyword evidence="1 2" id="KW-0371">Homeobox</keyword>
<gene>
    <name evidence="4" type="ORF">AYI69_g9486</name>
</gene>
<evidence type="ECO:0000259" key="3">
    <source>
        <dbReference type="PROSITE" id="PS50071"/>
    </source>
</evidence>
<dbReference type="OrthoDB" id="6159439at2759"/>
<dbReference type="Pfam" id="PF00046">
    <property type="entry name" value="Homeodomain"/>
    <property type="match status" value="1"/>
</dbReference>
<sequence>MSKRAVQVWFQNRRAKEKDIKKKSAEFVLGRNESCQVSQLKVDNNGCFGHMDKRLGNENFVMGNNQLVSDIYDLLIRNSPGNNGVVNETEVLVDGDIGLRLSCVDGIDNVPKTDLCANSGLDFEFSNLIDNNDRIFKILDDRIPEDLAINYLNQFGNCNDLNGNNNGMGIDFKIPNAALLESSTKGLNIGVKNDFIYSDSIFGTTFNIGNKVEVYPSIEPYSFCGFNSSKKNLQDGNLNIVESDSSTTLLGLGITGESYNLVDKYTLGDNFIDSSFQNYDNWNGGILDLNYNKNSVNPRRNSYSTRSQPNLYQEPYLKSNSDHLTKNVNFPFLADTKNTAFPERMYCEESFQPHINTDSLSACGIYEYGDMGLGVGSL</sequence>
<evidence type="ECO:0000256" key="1">
    <source>
        <dbReference type="PROSITE-ProRule" id="PRU00108"/>
    </source>
</evidence>
<evidence type="ECO:0000313" key="5">
    <source>
        <dbReference type="Proteomes" id="UP000187429"/>
    </source>
</evidence>
<dbReference type="Gene3D" id="1.10.10.60">
    <property type="entry name" value="Homeodomain-like"/>
    <property type="match status" value="1"/>
</dbReference>
<reference evidence="5" key="1">
    <citation type="submission" date="2017-01" db="EMBL/GenBank/DDBJ databases">
        <authorList>
            <person name="Wang Y."/>
            <person name="White M."/>
            <person name="Kvist S."/>
            <person name="Moncalvo J.-M."/>
        </authorList>
    </citation>
    <scope>NUCLEOTIDE SEQUENCE [LARGE SCALE GENOMIC DNA]</scope>
    <source>
        <strain evidence="5">ID-206-W2</strain>
    </source>
</reference>
<feature type="domain" description="Homeobox" evidence="3">
    <location>
        <begin position="1"/>
        <end position="20"/>
    </location>
</feature>
<keyword evidence="1 2" id="KW-0539">Nucleus</keyword>
<dbReference type="PROSITE" id="PS50071">
    <property type="entry name" value="HOMEOBOX_2"/>
    <property type="match status" value="1"/>
</dbReference>
<protein>
    <recommendedName>
        <fullName evidence="3">Homeobox domain-containing protein</fullName>
    </recommendedName>
</protein>
<dbReference type="CDD" id="cd00086">
    <property type="entry name" value="homeodomain"/>
    <property type="match status" value="1"/>
</dbReference>
<dbReference type="EMBL" id="LSSM01005654">
    <property type="protein sequence ID" value="OMJ12246.1"/>
    <property type="molecule type" value="Genomic_DNA"/>
</dbReference>